<comment type="caution">
    <text evidence="1">The sequence shown here is derived from an EMBL/GenBank/DDBJ whole genome shotgun (WGS) entry which is preliminary data.</text>
</comment>
<dbReference type="InterPro" id="IPR011044">
    <property type="entry name" value="Quino_amine_DH_bsu"/>
</dbReference>
<dbReference type="SUPFAM" id="SSF50969">
    <property type="entry name" value="YVTN repeat-like/Quinoprotein amine dehydrogenase"/>
    <property type="match status" value="1"/>
</dbReference>
<dbReference type="PROSITE" id="PS51318">
    <property type="entry name" value="TAT"/>
    <property type="match status" value="1"/>
</dbReference>
<dbReference type="PATRIC" id="fig|1768241.3.peg.3171"/>
<evidence type="ECO:0008006" key="3">
    <source>
        <dbReference type="Google" id="ProtNLM"/>
    </source>
</evidence>
<accession>A0A132BUQ1</accession>
<evidence type="ECO:0000313" key="2">
    <source>
        <dbReference type="Proteomes" id="UP000068382"/>
    </source>
</evidence>
<protein>
    <recommendedName>
        <fullName evidence="3">Twin-arginine translocation pathway signal</fullName>
    </recommendedName>
</protein>
<reference evidence="1 2" key="1">
    <citation type="submission" date="2015-12" db="EMBL/GenBank/DDBJ databases">
        <title>Genome sequence of the marine Rhodobacteraceae strain O3.65, Candidatus Tritonibacter horizontis.</title>
        <authorList>
            <person name="Poehlein A."/>
            <person name="Giebel H.A."/>
            <person name="Voget S."/>
            <person name="Brinkhoff T."/>
        </authorList>
    </citation>
    <scope>NUCLEOTIDE SEQUENCE [LARGE SCALE GENOMIC DNA]</scope>
    <source>
        <strain evidence="1 2">O3.65</strain>
    </source>
</reference>
<sequence>MHSRRKFLAGLMAGSLAPKATWADAGAPAFLSAGRDELGLFVIAGLSATGAVLFRHPLPDRGHAASAHPSRPEAVAFARRPGRFADVIDCRSGAQLARLSPPQGHHFYGHGVFTPDGTRMFTTENAYESGDGIIGIWDARDYRRIGQVSSGGIGPHEIRLRRDAAGLVVANGGIETHPDSGRAKLNIPFMRPNLSYLSLAGEIEEQMELPRDLHKNSIRHIAVRPDGTVGFAMQWQGDVGADVPIVGLHHPGRSPRLMAEGDPRLRNLDGYGGSIAFSGDATQVAVTSPRGGVVHVMACDSGALIVEHRLADVCGLATTPGGFLASTGTGTVARIGAQTGAQVVPLTTAPLAWDNHLIPLA</sequence>
<evidence type="ECO:0000313" key="1">
    <source>
        <dbReference type="EMBL" id="KUP92014.1"/>
    </source>
</evidence>
<dbReference type="PIRSF" id="PIRSF028101">
    <property type="entry name" value="UCP028101"/>
    <property type="match status" value="1"/>
</dbReference>
<dbReference type="InterPro" id="IPR006311">
    <property type="entry name" value="TAT_signal"/>
</dbReference>
<dbReference type="Proteomes" id="UP000068382">
    <property type="component" value="Unassembled WGS sequence"/>
</dbReference>
<dbReference type="RefSeq" id="WP_068245460.1">
    <property type="nucleotide sequence ID" value="NZ_LPUY01000079.1"/>
</dbReference>
<dbReference type="EMBL" id="LPUY01000079">
    <property type="protein sequence ID" value="KUP92014.1"/>
    <property type="molecule type" value="Genomic_DNA"/>
</dbReference>
<keyword evidence="2" id="KW-1185">Reference proteome</keyword>
<dbReference type="AlphaFoldDB" id="A0A132BUQ1"/>
<gene>
    <name evidence="1" type="ORF">TRIHO_30310</name>
</gene>
<dbReference type="Gene3D" id="2.130.10.10">
    <property type="entry name" value="YVTN repeat-like/Quinoprotein amine dehydrogenase"/>
    <property type="match status" value="1"/>
</dbReference>
<organism evidence="1 2">
    <name type="scientific">Tritonibacter horizontis</name>
    <dbReference type="NCBI Taxonomy" id="1768241"/>
    <lineage>
        <taxon>Bacteria</taxon>
        <taxon>Pseudomonadati</taxon>
        <taxon>Pseudomonadota</taxon>
        <taxon>Alphaproteobacteria</taxon>
        <taxon>Rhodobacterales</taxon>
        <taxon>Paracoccaceae</taxon>
        <taxon>Tritonibacter</taxon>
    </lineage>
</organism>
<dbReference type="InterPro" id="IPR008311">
    <property type="entry name" value="UCP028101"/>
</dbReference>
<dbReference type="InterPro" id="IPR015943">
    <property type="entry name" value="WD40/YVTN_repeat-like_dom_sf"/>
</dbReference>
<proteinExistence type="predicted"/>
<name>A0A132BUQ1_9RHOB</name>
<dbReference type="Pfam" id="PF07433">
    <property type="entry name" value="DUF1513"/>
    <property type="match status" value="1"/>
</dbReference>